<keyword evidence="7" id="KW-1133">Transmembrane helix</keyword>
<dbReference type="AlphaFoldDB" id="A0A2S2KR63"/>
<dbReference type="CDD" id="cd00075">
    <property type="entry name" value="HATPase"/>
    <property type="match status" value="1"/>
</dbReference>
<keyword evidence="3" id="KW-0547">Nucleotide-binding</keyword>
<dbReference type="RefSeq" id="WP_109876792.1">
    <property type="nucleotide sequence ID" value="NZ_AP026695.1"/>
</dbReference>
<dbReference type="SMART" id="SM00387">
    <property type="entry name" value="HATPase_c"/>
    <property type="match status" value="1"/>
</dbReference>
<dbReference type="Pfam" id="PF00512">
    <property type="entry name" value="HisKA"/>
    <property type="match status" value="1"/>
</dbReference>
<dbReference type="EMBL" id="BGKI01000004">
    <property type="protein sequence ID" value="GBH34170.1"/>
    <property type="molecule type" value="Genomic_DNA"/>
</dbReference>
<sequence length="315" mass="35757">MKSKVIIGSLMVIQILAIMFTIQFLSISNQSHDTIAFVPQVFSQTPTDDFSQNEKFDFKPDYKESFVISDVNFLLVNSLSSLVMILGVVKLLKNENNKKIKTEKLAIIGELSSRIAHDMRNPLSVIQMTLENFKIQYPLSKEQERQFEKINRSIFRITHQIDDIWDFVKSPTAEKKNCSLAHLLQESLRRVNIPANIKIRLPPDDCKILCDDEKTIVVFVNIFINAIQAFEDDGNIWVSFDSNKNWITVKIEDDGVGIDPKVLDRIFEPLITTKQTGTGLGLSCCKSIMESQGGLIKASNRPKKGSAFTIHFSKQ</sequence>
<evidence type="ECO:0000256" key="7">
    <source>
        <dbReference type="SAM" id="Phobius"/>
    </source>
</evidence>
<keyword evidence="5" id="KW-0067">ATP-binding</keyword>
<protein>
    <recommendedName>
        <fullName evidence="8">Histidine kinase domain-containing protein</fullName>
    </recommendedName>
</protein>
<evidence type="ECO:0000259" key="8">
    <source>
        <dbReference type="PROSITE" id="PS50109"/>
    </source>
</evidence>
<accession>A0A2S2KR63</accession>
<comment type="caution">
    <text evidence="9">The sequence shown here is derived from an EMBL/GenBank/DDBJ whole genome shotgun (WGS) entry which is preliminary data.</text>
</comment>
<evidence type="ECO:0000256" key="3">
    <source>
        <dbReference type="ARBA" id="ARBA00022741"/>
    </source>
</evidence>
<dbReference type="SMART" id="SM00388">
    <property type="entry name" value="HisKA"/>
    <property type="match status" value="1"/>
</dbReference>
<keyword evidence="7" id="KW-0812">Transmembrane</keyword>
<dbReference type="SUPFAM" id="SSF55874">
    <property type="entry name" value="ATPase domain of HSP90 chaperone/DNA topoisomerase II/histidine kinase"/>
    <property type="match status" value="1"/>
</dbReference>
<feature type="domain" description="Histidine kinase" evidence="8">
    <location>
        <begin position="114"/>
        <end position="315"/>
    </location>
</feature>
<dbReference type="Gene3D" id="1.10.287.130">
    <property type="match status" value="1"/>
</dbReference>
<dbReference type="InterPro" id="IPR036890">
    <property type="entry name" value="HATPase_C_sf"/>
</dbReference>
<name>A0A2S2KR63_9ARCH</name>
<evidence type="ECO:0000256" key="5">
    <source>
        <dbReference type="ARBA" id="ARBA00022840"/>
    </source>
</evidence>
<dbReference type="SUPFAM" id="SSF47384">
    <property type="entry name" value="Homodimeric domain of signal transducing histidine kinase"/>
    <property type="match status" value="1"/>
</dbReference>
<dbReference type="InterPro" id="IPR005467">
    <property type="entry name" value="His_kinase_dom"/>
</dbReference>
<dbReference type="PANTHER" id="PTHR43065">
    <property type="entry name" value="SENSOR HISTIDINE KINASE"/>
    <property type="match status" value="1"/>
</dbReference>
<feature type="transmembrane region" description="Helical" evidence="7">
    <location>
        <begin position="71"/>
        <end position="92"/>
    </location>
</feature>
<dbReference type="GO" id="GO:0000155">
    <property type="term" value="F:phosphorelay sensor kinase activity"/>
    <property type="evidence" value="ECO:0007669"/>
    <property type="project" value="InterPro"/>
</dbReference>
<dbReference type="GO" id="GO:0005524">
    <property type="term" value="F:ATP binding"/>
    <property type="evidence" value="ECO:0007669"/>
    <property type="project" value="UniProtKB-KW"/>
</dbReference>
<evidence type="ECO:0000256" key="1">
    <source>
        <dbReference type="ARBA" id="ARBA00022553"/>
    </source>
</evidence>
<dbReference type="InterPro" id="IPR004358">
    <property type="entry name" value="Sig_transdc_His_kin-like_C"/>
</dbReference>
<evidence type="ECO:0000256" key="2">
    <source>
        <dbReference type="ARBA" id="ARBA00022679"/>
    </source>
</evidence>
<keyword evidence="7" id="KW-0472">Membrane</keyword>
<dbReference type="InterPro" id="IPR003661">
    <property type="entry name" value="HisK_dim/P_dom"/>
</dbReference>
<dbReference type="Pfam" id="PF02518">
    <property type="entry name" value="HATPase_c"/>
    <property type="match status" value="1"/>
</dbReference>
<keyword evidence="1" id="KW-0597">Phosphoprotein</keyword>
<gene>
    <name evidence="9" type="ORF">NZNM25_09610</name>
</gene>
<dbReference type="InterPro" id="IPR003594">
    <property type="entry name" value="HATPase_dom"/>
</dbReference>
<dbReference type="CDD" id="cd00082">
    <property type="entry name" value="HisKA"/>
    <property type="match status" value="1"/>
</dbReference>
<keyword evidence="6" id="KW-0902">Two-component regulatory system</keyword>
<evidence type="ECO:0000256" key="6">
    <source>
        <dbReference type="ARBA" id="ARBA00023012"/>
    </source>
</evidence>
<keyword evidence="2" id="KW-0808">Transferase</keyword>
<dbReference type="InterPro" id="IPR036097">
    <property type="entry name" value="HisK_dim/P_sf"/>
</dbReference>
<dbReference type="Gene3D" id="3.30.565.10">
    <property type="entry name" value="Histidine kinase-like ATPase, C-terminal domain"/>
    <property type="match status" value="1"/>
</dbReference>
<feature type="transmembrane region" description="Helical" evidence="7">
    <location>
        <begin position="7"/>
        <end position="27"/>
    </location>
</feature>
<proteinExistence type="predicted"/>
<dbReference type="PANTHER" id="PTHR43065:SF10">
    <property type="entry name" value="PEROXIDE STRESS-ACTIVATED HISTIDINE KINASE MAK3"/>
    <property type="match status" value="1"/>
</dbReference>
<dbReference type="GeneID" id="76208709"/>
<evidence type="ECO:0000313" key="10">
    <source>
        <dbReference type="Proteomes" id="UP000245829"/>
    </source>
</evidence>
<reference evidence="9 10" key="1">
    <citation type="submission" date="2018-05" db="EMBL/GenBank/DDBJ databases">
        <title>genome sequencing of Nitrosopumilus sp. NM25.</title>
        <authorList>
            <person name="Mori K."/>
            <person name="Nakagawa T."/>
        </authorList>
    </citation>
    <scope>NUCLEOTIDE SEQUENCE [LARGE SCALE GENOMIC DNA]</scope>
    <source>
        <strain evidence="9 10">NM25</strain>
    </source>
</reference>
<keyword evidence="10" id="KW-1185">Reference proteome</keyword>
<keyword evidence="4" id="KW-0418">Kinase</keyword>
<organism evidence="9 10">
    <name type="scientific">Nitrosopumilus zosterae</name>
    <dbReference type="NCBI Taxonomy" id="718286"/>
    <lineage>
        <taxon>Archaea</taxon>
        <taxon>Nitrososphaerota</taxon>
        <taxon>Nitrososphaeria</taxon>
        <taxon>Nitrosopumilales</taxon>
        <taxon>Nitrosopumilaceae</taxon>
        <taxon>Nitrosopumilus</taxon>
    </lineage>
</organism>
<evidence type="ECO:0000313" key="9">
    <source>
        <dbReference type="EMBL" id="GBH34170.1"/>
    </source>
</evidence>
<dbReference type="OrthoDB" id="8127at2157"/>
<dbReference type="Proteomes" id="UP000245829">
    <property type="component" value="Unassembled WGS sequence"/>
</dbReference>
<evidence type="ECO:0000256" key="4">
    <source>
        <dbReference type="ARBA" id="ARBA00022777"/>
    </source>
</evidence>
<dbReference type="PROSITE" id="PS50109">
    <property type="entry name" value="HIS_KIN"/>
    <property type="match status" value="1"/>
</dbReference>
<dbReference type="PRINTS" id="PR00344">
    <property type="entry name" value="BCTRLSENSOR"/>
</dbReference>